<gene>
    <name evidence="2" type="ORF">SAMN05444169_6852</name>
</gene>
<dbReference type="PANTHER" id="PTHR30289">
    <property type="entry name" value="UNCHARACTERIZED PROTEIN YBCL-RELATED"/>
    <property type="match status" value="1"/>
</dbReference>
<feature type="chain" id="PRO_5012590123" evidence="1">
    <location>
        <begin position="23"/>
        <end position="187"/>
    </location>
</feature>
<dbReference type="RefSeq" id="WP_425305225.1">
    <property type="nucleotide sequence ID" value="NZ_LT670818.1"/>
</dbReference>
<organism evidence="2 3">
    <name type="scientific">Bradyrhizobium erythrophlei</name>
    <dbReference type="NCBI Taxonomy" id="1437360"/>
    <lineage>
        <taxon>Bacteria</taxon>
        <taxon>Pseudomonadati</taxon>
        <taxon>Pseudomonadota</taxon>
        <taxon>Alphaproteobacteria</taxon>
        <taxon>Hyphomicrobiales</taxon>
        <taxon>Nitrobacteraceae</taxon>
        <taxon>Bradyrhizobium</taxon>
    </lineage>
</organism>
<dbReference type="PANTHER" id="PTHR30289:SF1">
    <property type="entry name" value="PEBP (PHOSPHATIDYLETHANOLAMINE-BINDING PROTEIN) FAMILY PROTEIN"/>
    <property type="match status" value="1"/>
</dbReference>
<reference evidence="2 3" key="1">
    <citation type="submission" date="2016-11" db="EMBL/GenBank/DDBJ databases">
        <authorList>
            <person name="Jaros S."/>
            <person name="Januszkiewicz K."/>
            <person name="Wedrychowicz H."/>
        </authorList>
    </citation>
    <scope>NUCLEOTIDE SEQUENCE [LARGE SCALE GENOMIC DNA]</scope>
    <source>
        <strain evidence="2 3">GAS242</strain>
    </source>
</reference>
<accession>A0A1M5RYW3</accession>
<dbReference type="InterPro" id="IPR036610">
    <property type="entry name" value="PEBP-like_sf"/>
</dbReference>
<dbReference type="EMBL" id="LT670818">
    <property type="protein sequence ID" value="SHH31537.1"/>
    <property type="molecule type" value="Genomic_DNA"/>
</dbReference>
<dbReference type="SUPFAM" id="SSF49777">
    <property type="entry name" value="PEBP-like"/>
    <property type="match status" value="1"/>
</dbReference>
<feature type="signal peptide" evidence="1">
    <location>
        <begin position="1"/>
        <end position="22"/>
    </location>
</feature>
<dbReference type="Gene3D" id="3.90.280.10">
    <property type="entry name" value="PEBP-like"/>
    <property type="match status" value="1"/>
</dbReference>
<dbReference type="Proteomes" id="UP000190675">
    <property type="component" value="Chromosome I"/>
</dbReference>
<evidence type="ECO:0000313" key="2">
    <source>
        <dbReference type="EMBL" id="SHH31537.1"/>
    </source>
</evidence>
<dbReference type="NCBIfam" id="TIGR00481">
    <property type="entry name" value="YbhB/YbcL family Raf kinase inhibitor-like protein"/>
    <property type="match status" value="1"/>
</dbReference>
<name>A0A1M5RYW3_9BRAD</name>
<dbReference type="InterPro" id="IPR005247">
    <property type="entry name" value="YbhB_YbcL/LppC-like"/>
</dbReference>
<dbReference type="Pfam" id="PF01161">
    <property type="entry name" value="PBP"/>
    <property type="match status" value="1"/>
</dbReference>
<keyword evidence="1" id="KW-0732">Signal</keyword>
<proteinExistence type="predicted"/>
<protein>
    <submittedName>
        <fullName evidence="2">Phospholipid-binding protein, PBP family</fullName>
    </submittedName>
</protein>
<dbReference type="InterPro" id="IPR008914">
    <property type="entry name" value="PEBP"/>
</dbReference>
<evidence type="ECO:0000313" key="3">
    <source>
        <dbReference type="Proteomes" id="UP000190675"/>
    </source>
</evidence>
<sequence length="187" mass="19617">MTRLALWGTFGLSLLGVGTANAQTMTLTSADIREGGTIANEQVFKGFGCTGGNLSPVLNWSDAPSGTKSFALSMYDPDAPTGSGWWHWIVFNIPAATTSLPKGAGDGKKKLMPKGAIQSRTDFGADGYGGPCPPAGDKPHHYQITVFAVDVDKLPDAKNDMASAALVGFDLHFHTLAKATLTGLYGR</sequence>
<dbReference type="CDD" id="cd00865">
    <property type="entry name" value="PEBP_bact_arch"/>
    <property type="match status" value="1"/>
</dbReference>
<evidence type="ECO:0000256" key="1">
    <source>
        <dbReference type="SAM" id="SignalP"/>
    </source>
</evidence>
<dbReference type="AlphaFoldDB" id="A0A1M5RYW3"/>